<evidence type="ECO:0000313" key="2">
    <source>
        <dbReference type="EMBL" id="MBA2133362.1"/>
    </source>
</evidence>
<dbReference type="AlphaFoldDB" id="A0A8J6HXN5"/>
<evidence type="ECO:0000256" key="1">
    <source>
        <dbReference type="SAM" id="Phobius"/>
    </source>
</evidence>
<feature type="transmembrane region" description="Helical" evidence="1">
    <location>
        <begin position="83"/>
        <end position="101"/>
    </location>
</feature>
<protein>
    <submittedName>
        <fullName evidence="2">AzlD domain-containing protein</fullName>
    </submittedName>
</protein>
<dbReference type="Proteomes" id="UP000657177">
    <property type="component" value="Unassembled WGS sequence"/>
</dbReference>
<dbReference type="RefSeq" id="WP_181339831.1">
    <property type="nucleotide sequence ID" value="NZ_JAAKDE010000014.1"/>
</dbReference>
<feature type="transmembrane region" description="Helical" evidence="1">
    <location>
        <begin position="7"/>
        <end position="23"/>
    </location>
</feature>
<sequence length="102" mass="11020">MQNSQDLLLVLGMAAVTYLPRLLPMLLLSTDKLPPVLKRFFDFVPYAVLTTLIFPEILFSTAQPASAAVGGVIAFSLAYGGKNLFLVVTGGIGGVFLWELLF</sequence>
<dbReference type="InterPro" id="IPR008407">
    <property type="entry name" value="Brnchd-chn_aa_trnsp_AzlD"/>
</dbReference>
<accession>A0A8J6HXN5</accession>
<proteinExistence type="predicted"/>
<dbReference type="Pfam" id="PF05437">
    <property type="entry name" value="AzlD"/>
    <property type="match status" value="1"/>
</dbReference>
<organism evidence="2 3">
    <name type="scientific">Capillibacterium thermochitinicola</name>
    <dbReference type="NCBI Taxonomy" id="2699427"/>
    <lineage>
        <taxon>Bacteria</taxon>
        <taxon>Bacillati</taxon>
        <taxon>Bacillota</taxon>
        <taxon>Capillibacterium</taxon>
    </lineage>
</organism>
<evidence type="ECO:0000313" key="3">
    <source>
        <dbReference type="Proteomes" id="UP000657177"/>
    </source>
</evidence>
<dbReference type="EMBL" id="JAAKDE010000014">
    <property type="protein sequence ID" value="MBA2133362.1"/>
    <property type="molecule type" value="Genomic_DNA"/>
</dbReference>
<keyword evidence="1" id="KW-0472">Membrane</keyword>
<comment type="caution">
    <text evidence="2">The sequence shown here is derived from an EMBL/GenBank/DDBJ whole genome shotgun (WGS) entry which is preliminary data.</text>
</comment>
<name>A0A8J6HXN5_9FIRM</name>
<keyword evidence="1" id="KW-1133">Transmembrane helix</keyword>
<keyword evidence="1" id="KW-0812">Transmembrane</keyword>
<keyword evidence="3" id="KW-1185">Reference proteome</keyword>
<feature type="transmembrane region" description="Helical" evidence="1">
    <location>
        <begin position="43"/>
        <end position="62"/>
    </location>
</feature>
<gene>
    <name evidence="2" type="ORF">G5B42_07370</name>
</gene>
<reference evidence="2" key="1">
    <citation type="submission" date="2020-06" db="EMBL/GenBank/DDBJ databases">
        <title>Novel chitinolytic bacterium.</title>
        <authorList>
            <person name="Ungkulpasvich U."/>
            <person name="Kosugi A."/>
            <person name="Uke A."/>
        </authorList>
    </citation>
    <scope>NUCLEOTIDE SEQUENCE</scope>
    <source>
        <strain evidence="2">UUS1-1</strain>
    </source>
</reference>